<feature type="region of interest" description="Disordered" evidence="1">
    <location>
        <begin position="159"/>
        <end position="197"/>
    </location>
</feature>
<dbReference type="EMBL" id="JABEZW010000010">
    <property type="protein sequence ID" value="MBA0778240.1"/>
    <property type="molecule type" value="Genomic_DNA"/>
</dbReference>
<gene>
    <name evidence="2" type="ORF">Gotri_006131</name>
</gene>
<organism evidence="2 3">
    <name type="scientific">Gossypium trilobum</name>
    <dbReference type="NCBI Taxonomy" id="34281"/>
    <lineage>
        <taxon>Eukaryota</taxon>
        <taxon>Viridiplantae</taxon>
        <taxon>Streptophyta</taxon>
        <taxon>Embryophyta</taxon>
        <taxon>Tracheophyta</taxon>
        <taxon>Spermatophyta</taxon>
        <taxon>Magnoliopsida</taxon>
        <taxon>eudicotyledons</taxon>
        <taxon>Gunneridae</taxon>
        <taxon>Pentapetalae</taxon>
        <taxon>rosids</taxon>
        <taxon>malvids</taxon>
        <taxon>Malvales</taxon>
        <taxon>Malvaceae</taxon>
        <taxon>Malvoideae</taxon>
        <taxon>Gossypium</taxon>
    </lineage>
</organism>
<proteinExistence type="predicted"/>
<accession>A0A7J9EZ18</accession>
<protein>
    <submittedName>
        <fullName evidence="2">Uncharacterized protein</fullName>
    </submittedName>
</protein>
<dbReference type="AlphaFoldDB" id="A0A7J9EZ18"/>
<evidence type="ECO:0000313" key="3">
    <source>
        <dbReference type="Proteomes" id="UP000593568"/>
    </source>
</evidence>
<sequence>MDRFIMTKTVHADDLKADLTEVKIEQHTRSYILMIIGGILLPDKWNYGSSYARLMKELRDIQLLLNHRSEAKDLTIRECIPSEFLVNPNIWYVNVPLVVYDTIEIHESNSVLRQFEFRQSILVEFLPPCKAIVAPGLASDLEYRPWFRLFGKPYLLSEEDRSGQPHTKRPRRPLEYPRSGEAGSSSTPMQEPTLTPLPTPLGQYVSSYFGAYENPRCICHPCFGHQSKVQMPLVYRTQYSYTPKPMVAQTPPRSLFYPGSSSSQPPNID</sequence>
<evidence type="ECO:0000256" key="1">
    <source>
        <dbReference type="SAM" id="MobiDB-lite"/>
    </source>
</evidence>
<keyword evidence="3" id="KW-1185">Reference proteome</keyword>
<reference evidence="2 3" key="1">
    <citation type="journal article" date="2019" name="Genome Biol. Evol.">
        <title>Insights into the evolution of the New World diploid cottons (Gossypium, subgenus Houzingenia) based on genome sequencing.</title>
        <authorList>
            <person name="Grover C.E."/>
            <person name="Arick M.A. 2nd"/>
            <person name="Thrash A."/>
            <person name="Conover J.L."/>
            <person name="Sanders W.S."/>
            <person name="Peterson D.G."/>
            <person name="Frelichowski J.E."/>
            <person name="Scheffler J.A."/>
            <person name="Scheffler B.E."/>
            <person name="Wendel J.F."/>
        </authorList>
    </citation>
    <scope>NUCLEOTIDE SEQUENCE [LARGE SCALE GENOMIC DNA]</scope>
    <source>
        <strain evidence="2">8</strain>
        <tissue evidence="2">Leaf</tissue>
    </source>
</reference>
<evidence type="ECO:0000313" key="2">
    <source>
        <dbReference type="EMBL" id="MBA0778240.1"/>
    </source>
</evidence>
<comment type="caution">
    <text evidence="2">The sequence shown here is derived from an EMBL/GenBank/DDBJ whole genome shotgun (WGS) entry which is preliminary data.</text>
</comment>
<dbReference type="Proteomes" id="UP000593568">
    <property type="component" value="Unassembled WGS sequence"/>
</dbReference>
<name>A0A7J9EZ18_9ROSI</name>